<dbReference type="InterPro" id="IPR029499">
    <property type="entry name" value="PduO-typ"/>
</dbReference>
<dbReference type="Pfam" id="PF01923">
    <property type="entry name" value="Cob_adeno_trans"/>
    <property type="match status" value="1"/>
</dbReference>
<evidence type="ECO:0000313" key="19">
    <source>
        <dbReference type="Proteomes" id="UP000217785"/>
    </source>
</evidence>
<evidence type="ECO:0000256" key="14">
    <source>
        <dbReference type="ARBA" id="ARBA00048692"/>
    </source>
</evidence>
<comment type="catalytic activity">
    <reaction evidence="13 15">
        <text>2 cob(II)yrinate a,c diamide + reduced [electron-transfer flavoprotein] + 2 ATP = 2 adenosylcob(III)yrinate a,c-diamide + 2 triphosphate + oxidized [electron-transfer flavoprotein] + 3 H(+)</text>
        <dbReference type="Rhea" id="RHEA:11528"/>
        <dbReference type="Rhea" id="RHEA-COMP:10685"/>
        <dbReference type="Rhea" id="RHEA-COMP:10686"/>
        <dbReference type="ChEBI" id="CHEBI:15378"/>
        <dbReference type="ChEBI" id="CHEBI:18036"/>
        <dbReference type="ChEBI" id="CHEBI:30616"/>
        <dbReference type="ChEBI" id="CHEBI:57692"/>
        <dbReference type="ChEBI" id="CHEBI:58307"/>
        <dbReference type="ChEBI" id="CHEBI:58503"/>
        <dbReference type="ChEBI" id="CHEBI:58537"/>
        <dbReference type="EC" id="2.5.1.17"/>
    </reaction>
</comment>
<dbReference type="RefSeq" id="WP_096182759.1">
    <property type="nucleotide sequence ID" value="NZ_BDUF01000076.1"/>
</dbReference>
<evidence type="ECO:0000256" key="15">
    <source>
        <dbReference type="RuleBase" id="RU366026"/>
    </source>
</evidence>
<feature type="compositionally biased region" description="Basic and acidic residues" evidence="16">
    <location>
        <begin position="197"/>
        <end position="211"/>
    </location>
</feature>
<evidence type="ECO:0000256" key="13">
    <source>
        <dbReference type="ARBA" id="ARBA00048555"/>
    </source>
</evidence>
<dbReference type="Proteomes" id="UP000217785">
    <property type="component" value="Unassembled WGS sequence"/>
</dbReference>
<keyword evidence="8 15" id="KW-0547">Nucleotide-binding</keyword>
<name>A0A292YQK7_9BACL</name>
<dbReference type="AlphaFoldDB" id="A0A292YQK7"/>
<sequence length="211" mass="23772">MSIYTRSGDEGITALVGDRRSKDDLRVDAYGTVDEANSFVGDALSLLEEWPVDLADMVEMLNDVQQELFDVGSDLATVGEVRPYKVTGEMVDRLEPLIDHYMNQALPVKKFIVPGGSRPASKLHICRTVTRRAERRVVALAKVEPINPQCLRYLNRLSDLFFAMARAANARCGRSDREYVRSRNVFRHAMGSNRQNDNGHNEAKDSQNQDQ</sequence>
<evidence type="ECO:0000256" key="16">
    <source>
        <dbReference type="SAM" id="MobiDB-lite"/>
    </source>
</evidence>
<evidence type="ECO:0000256" key="4">
    <source>
        <dbReference type="ARBA" id="ARBA00012454"/>
    </source>
</evidence>
<comment type="catalytic activity">
    <reaction evidence="14 15">
        <text>2 cob(II)alamin + reduced [electron-transfer flavoprotein] + 2 ATP = 2 adenosylcob(III)alamin + 2 triphosphate + oxidized [electron-transfer flavoprotein] + 3 H(+)</text>
        <dbReference type="Rhea" id="RHEA:28671"/>
        <dbReference type="Rhea" id="RHEA-COMP:10685"/>
        <dbReference type="Rhea" id="RHEA-COMP:10686"/>
        <dbReference type="ChEBI" id="CHEBI:15378"/>
        <dbReference type="ChEBI" id="CHEBI:16304"/>
        <dbReference type="ChEBI" id="CHEBI:18036"/>
        <dbReference type="ChEBI" id="CHEBI:18408"/>
        <dbReference type="ChEBI" id="CHEBI:30616"/>
        <dbReference type="ChEBI" id="CHEBI:57692"/>
        <dbReference type="ChEBI" id="CHEBI:58307"/>
        <dbReference type="EC" id="2.5.1.17"/>
    </reaction>
</comment>
<comment type="caution">
    <text evidence="18">The sequence shown here is derived from an EMBL/GenBank/DDBJ whole genome shotgun (WGS) entry which is preliminary data.</text>
</comment>
<evidence type="ECO:0000256" key="9">
    <source>
        <dbReference type="ARBA" id="ARBA00022840"/>
    </source>
</evidence>
<feature type="domain" description="Cobalamin adenosyltransferase-like" evidence="17">
    <location>
        <begin position="3"/>
        <end position="167"/>
    </location>
</feature>
<evidence type="ECO:0000256" key="1">
    <source>
        <dbReference type="ARBA" id="ARBA00005121"/>
    </source>
</evidence>
<dbReference type="GO" id="GO:0005524">
    <property type="term" value="F:ATP binding"/>
    <property type="evidence" value="ECO:0007669"/>
    <property type="project" value="UniProtKB-UniRule"/>
</dbReference>
<evidence type="ECO:0000256" key="7">
    <source>
        <dbReference type="ARBA" id="ARBA00022679"/>
    </source>
</evidence>
<keyword evidence="6 15" id="KW-0169">Cobalamin biosynthesis</keyword>
<dbReference type="EMBL" id="BDUF01000076">
    <property type="protein sequence ID" value="GAX91033.1"/>
    <property type="molecule type" value="Genomic_DNA"/>
</dbReference>
<evidence type="ECO:0000313" key="18">
    <source>
        <dbReference type="EMBL" id="GAX91033.1"/>
    </source>
</evidence>
<evidence type="ECO:0000256" key="8">
    <source>
        <dbReference type="ARBA" id="ARBA00022741"/>
    </source>
</evidence>
<dbReference type="Gene3D" id="1.20.1200.10">
    <property type="entry name" value="Cobalamin adenosyltransferase-like"/>
    <property type="match status" value="1"/>
</dbReference>
<evidence type="ECO:0000256" key="11">
    <source>
        <dbReference type="ARBA" id="ARBA00033334"/>
    </source>
</evidence>
<dbReference type="InterPro" id="IPR016030">
    <property type="entry name" value="CblAdoTrfase-like"/>
</dbReference>
<dbReference type="GO" id="GO:0008817">
    <property type="term" value="F:corrinoid adenosyltransferase activity"/>
    <property type="evidence" value="ECO:0007669"/>
    <property type="project" value="UniProtKB-UniRule"/>
</dbReference>
<dbReference type="NCBIfam" id="TIGR00636">
    <property type="entry name" value="PduO_Nterm"/>
    <property type="match status" value="1"/>
</dbReference>
<evidence type="ECO:0000256" key="2">
    <source>
        <dbReference type="ARBA" id="ARBA00007487"/>
    </source>
</evidence>
<organism evidence="18 19">
    <name type="scientific">Effusibacillus lacus</name>
    <dbReference type="NCBI Taxonomy" id="1348429"/>
    <lineage>
        <taxon>Bacteria</taxon>
        <taxon>Bacillati</taxon>
        <taxon>Bacillota</taxon>
        <taxon>Bacilli</taxon>
        <taxon>Bacillales</taxon>
        <taxon>Alicyclobacillaceae</taxon>
        <taxon>Effusibacillus</taxon>
    </lineage>
</organism>
<dbReference type="PANTHER" id="PTHR12213">
    <property type="entry name" value="CORRINOID ADENOSYLTRANSFERASE"/>
    <property type="match status" value="1"/>
</dbReference>
<dbReference type="EC" id="2.5.1.17" evidence="4 15"/>
<comment type="pathway">
    <text evidence="1 15">Cofactor biosynthesis; adenosylcobalamin biosynthesis; adenosylcobalamin from cob(II)yrinate a,c-diamide: step 2/7.</text>
</comment>
<keyword evidence="19" id="KW-1185">Reference proteome</keyword>
<reference evidence="19" key="1">
    <citation type="submission" date="2017-07" db="EMBL/GenBank/DDBJ databases">
        <title>Draft genome sequence of Effusibacillus lacus strain skLN1.</title>
        <authorList>
            <person name="Watanabe M."/>
            <person name="Kojima H."/>
            <person name="Fukui M."/>
        </authorList>
    </citation>
    <scope>NUCLEOTIDE SEQUENCE [LARGE SCALE GENOMIC DNA]</scope>
    <source>
        <strain evidence="19">skLN1</strain>
    </source>
</reference>
<evidence type="ECO:0000256" key="6">
    <source>
        <dbReference type="ARBA" id="ARBA00022573"/>
    </source>
</evidence>
<evidence type="ECO:0000256" key="3">
    <source>
        <dbReference type="ARBA" id="ARBA00011233"/>
    </source>
</evidence>
<dbReference type="PANTHER" id="PTHR12213:SF0">
    <property type="entry name" value="CORRINOID ADENOSYLTRANSFERASE MMAB"/>
    <property type="match status" value="1"/>
</dbReference>
<dbReference type="InterPro" id="IPR036451">
    <property type="entry name" value="CblAdoTrfase-like_sf"/>
</dbReference>
<gene>
    <name evidence="18" type="ORF">EFBL_2693</name>
</gene>
<dbReference type="SUPFAM" id="SSF89028">
    <property type="entry name" value="Cobalamin adenosyltransferase-like"/>
    <property type="match status" value="1"/>
</dbReference>
<proteinExistence type="inferred from homology"/>
<dbReference type="UniPathway" id="UPA00148">
    <property type="reaction ID" value="UER00233"/>
</dbReference>
<comment type="subunit">
    <text evidence="3">Homotrimer.</text>
</comment>
<evidence type="ECO:0000256" key="10">
    <source>
        <dbReference type="ARBA" id="ARBA00031529"/>
    </source>
</evidence>
<feature type="region of interest" description="Disordered" evidence="16">
    <location>
        <begin position="188"/>
        <end position="211"/>
    </location>
</feature>
<comment type="similarity">
    <text evidence="2 15">Belongs to the Cob(I)alamin adenosyltransferase family.</text>
</comment>
<dbReference type="FunFam" id="1.20.1200.10:FF:000001">
    <property type="entry name" value="Cob(I)yrinic acid a,c-diamide adenosyltransferase"/>
    <property type="match status" value="1"/>
</dbReference>
<keyword evidence="9 15" id="KW-0067">ATP-binding</keyword>
<evidence type="ECO:0000256" key="12">
    <source>
        <dbReference type="ARBA" id="ARBA00033354"/>
    </source>
</evidence>
<evidence type="ECO:0000256" key="5">
    <source>
        <dbReference type="ARBA" id="ARBA00020963"/>
    </source>
</evidence>
<dbReference type="OrthoDB" id="9778896at2"/>
<dbReference type="GO" id="GO:0009236">
    <property type="term" value="P:cobalamin biosynthetic process"/>
    <property type="evidence" value="ECO:0007669"/>
    <property type="project" value="UniProtKB-UniRule"/>
</dbReference>
<keyword evidence="7 15" id="KW-0808">Transferase</keyword>
<evidence type="ECO:0000259" key="17">
    <source>
        <dbReference type="Pfam" id="PF01923"/>
    </source>
</evidence>
<accession>A0A292YQK7</accession>
<protein>
    <recommendedName>
        <fullName evidence="5 15">Corrinoid adenosyltransferase</fullName>
        <ecNumber evidence="4 15">2.5.1.17</ecNumber>
    </recommendedName>
    <alternativeName>
        <fullName evidence="10 15">Cob(II)alamin adenosyltransferase</fullName>
    </alternativeName>
    <alternativeName>
        <fullName evidence="12 15">Cob(II)yrinic acid a,c-diamide adenosyltransferase</fullName>
    </alternativeName>
    <alternativeName>
        <fullName evidence="11 15">Cobinamide/cobalamin adenosyltransferase</fullName>
    </alternativeName>
</protein>